<evidence type="ECO:0000313" key="8">
    <source>
        <dbReference type="Proteomes" id="UP001501094"/>
    </source>
</evidence>
<reference evidence="7 8" key="1">
    <citation type="journal article" date="2019" name="Int. J. Syst. Evol. Microbiol.">
        <title>The Global Catalogue of Microorganisms (GCM) 10K type strain sequencing project: providing services to taxonomists for standard genome sequencing and annotation.</title>
        <authorList>
            <consortium name="The Broad Institute Genomics Platform"/>
            <consortium name="The Broad Institute Genome Sequencing Center for Infectious Disease"/>
            <person name="Wu L."/>
            <person name="Ma J."/>
        </authorList>
    </citation>
    <scope>NUCLEOTIDE SEQUENCE [LARGE SCALE GENOMIC DNA]</scope>
    <source>
        <strain evidence="7 8">JCM 14326</strain>
    </source>
</reference>
<name>A0ABN2NIT1_9MICO</name>
<dbReference type="EMBL" id="BAAANL010000007">
    <property type="protein sequence ID" value="GAA1871182.1"/>
    <property type="molecule type" value="Genomic_DNA"/>
</dbReference>
<proteinExistence type="predicted"/>
<dbReference type="Pfam" id="PF03279">
    <property type="entry name" value="Lip_A_acyltrans"/>
    <property type="match status" value="1"/>
</dbReference>
<keyword evidence="3" id="KW-0997">Cell inner membrane</keyword>
<evidence type="ECO:0000256" key="1">
    <source>
        <dbReference type="ARBA" id="ARBA00004533"/>
    </source>
</evidence>
<evidence type="ECO:0000256" key="3">
    <source>
        <dbReference type="ARBA" id="ARBA00022519"/>
    </source>
</evidence>
<organism evidence="7 8">
    <name type="scientific">Myceligenerans crystallogenes</name>
    <dbReference type="NCBI Taxonomy" id="316335"/>
    <lineage>
        <taxon>Bacteria</taxon>
        <taxon>Bacillati</taxon>
        <taxon>Actinomycetota</taxon>
        <taxon>Actinomycetes</taxon>
        <taxon>Micrococcales</taxon>
        <taxon>Promicromonosporaceae</taxon>
        <taxon>Myceligenerans</taxon>
    </lineage>
</organism>
<keyword evidence="8" id="KW-1185">Reference proteome</keyword>
<dbReference type="InterPro" id="IPR004960">
    <property type="entry name" value="LipA_acyltrans"/>
</dbReference>
<keyword evidence="5" id="KW-0472">Membrane</keyword>
<comment type="subcellular location">
    <subcellularLocation>
        <location evidence="1">Cell inner membrane</location>
    </subcellularLocation>
</comment>
<evidence type="ECO:0000313" key="7">
    <source>
        <dbReference type="EMBL" id="GAA1871182.1"/>
    </source>
</evidence>
<sequence>MRPSLESWLAELQRYPSSRMLLAASDPEHLAAELAGSDPWGETAALARAAAIAGTDPLRWLRHRLWCAARRARGARRDPLGVTVRGTEHVAETTGRGTVVVTPLTLDMQDALTVLPVMFPGRRCVVFGQDVGADDVPADVEVAEPGREARHILDVLASGGVYGTYGDFVYAGRATVDVELLGTRRAMSRGWAASAARHGTHLLPFVACRAEDGTIVADVAEPVQVSGRPRPEEIAPLLAALLEERILRAPEQWLLLPTLTFEASQAPAAAPAPSGVVPA</sequence>
<evidence type="ECO:0000256" key="5">
    <source>
        <dbReference type="ARBA" id="ARBA00023136"/>
    </source>
</evidence>
<evidence type="ECO:0000256" key="4">
    <source>
        <dbReference type="ARBA" id="ARBA00022679"/>
    </source>
</evidence>
<evidence type="ECO:0000256" key="6">
    <source>
        <dbReference type="ARBA" id="ARBA00023315"/>
    </source>
</evidence>
<keyword evidence="4" id="KW-0808">Transferase</keyword>
<evidence type="ECO:0000256" key="2">
    <source>
        <dbReference type="ARBA" id="ARBA00022475"/>
    </source>
</evidence>
<comment type="caution">
    <text evidence="7">The sequence shown here is derived from an EMBL/GenBank/DDBJ whole genome shotgun (WGS) entry which is preliminary data.</text>
</comment>
<keyword evidence="2" id="KW-1003">Cell membrane</keyword>
<dbReference type="RefSeq" id="WP_344105004.1">
    <property type="nucleotide sequence ID" value="NZ_BAAANL010000007.1"/>
</dbReference>
<gene>
    <name evidence="7" type="ORF">GCM10009751_32910</name>
</gene>
<protein>
    <submittedName>
        <fullName evidence="7">Uncharacterized protein</fullName>
    </submittedName>
</protein>
<keyword evidence="6" id="KW-0012">Acyltransferase</keyword>
<accession>A0ABN2NIT1</accession>
<dbReference type="Proteomes" id="UP001501094">
    <property type="component" value="Unassembled WGS sequence"/>
</dbReference>